<feature type="transmembrane region" description="Helical" evidence="19">
    <location>
        <begin position="647"/>
        <end position="672"/>
    </location>
</feature>
<keyword evidence="16" id="KW-0464">Manganese</keyword>
<feature type="transmembrane region" description="Helical" evidence="19">
    <location>
        <begin position="213"/>
        <end position="233"/>
    </location>
</feature>
<dbReference type="SUPFAM" id="SSF55073">
    <property type="entry name" value="Nucleotide cyclase"/>
    <property type="match status" value="2"/>
</dbReference>
<keyword evidence="6" id="KW-0677">Repeat</keyword>
<feature type="binding site" evidence="16">
    <location>
        <position position="365"/>
    </location>
    <ligand>
        <name>Mg(2+)</name>
        <dbReference type="ChEBI" id="CHEBI:18420"/>
        <label>2</label>
        <note>catalytic</note>
    </ligand>
</feature>
<feature type="domain" description="Guanylate cyclase" evidence="20">
    <location>
        <begin position="907"/>
        <end position="1020"/>
    </location>
</feature>
<dbReference type="Gene3D" id="3.30.70.1230">
    <property type="entry name" value="Nucleotide cyclase"/>
    <property type="match status" value="2"/>
</dbReference>
<dbReference type="AlphaFoldDB" id="A0A452QSI2"/>
<keyword evidence="9 15" id="KW-0460">Magnesium</keyword>
<feature type="binding site" evidence="16">
    <location>
        <position position="321"/>
    </location>
    <ligand>
        <name>Mg(2+)</name>
        <dbReference type="ChEBI" id="CHEBI:18420"/>
        <label>2</label>
        <note>catalytic</note>
    </ligand>
</feature>
<evidence type="ECO:0000256" key="14">
    <source>
        <dbReference type="ARBA" id="ARBA00023239"/>
    </source>
</evidence>
<feature type="transmembrane region" description="Helical" evidence="19">
    <location>
        <begin position="784"/>
        <end position="802"/>
    </location>
</feature>
<dbReference type="InterPro" id="IPR018297">
    <property type="entry name" value="A/G_cyclase_CS"/>
</dbReference>
<feature type="transmembrane region" description="Helical" evidence="19">
    <location>
        <begin position="700"/>
        <end position="721"/>
    </location>
</feature>
<evidence type="ECO:0000256" key="2">
    <source>
        <dbReference type="ARBA" id="ARBA00001936"/>
    </source>
</evidence>
<dbReference type="GO" id="GO:0046872">
    <property type="term" value="F:metal ion binding"/>
    <property type="evidence" value="ECO:0007669"/>
    <property type="project" value="UniProtKB-KW"/>
</dbReference>
<dbReference type="PANTHER" id="PTHR45627:SF6">
    <property type="entry name" value="ADENYLATE CYCLASE TYPE 2"/>
    <property type="match status" value="1"/>
</dbReference>
<reference evidence="21" key="2">
    <citation type="submission" date="2025-08" db="UniProtKB">
        <authorList>
            <consortium name="Ensembl"/>
        </authorList>
    </citation>
    <scope>IDENTIFICATION</scope>
</reference>
<feature type="transmembrane region" description="Helical" evidence="19">
    <location>
        <begin position="822"/>
        <end position="840"/>
    </location>
</feature>
<feature type="transmembrane region" description="Helical" evidence="19">
    <location>
        <begin position="131"/>
        <end position="151"/>
    </location>
</feature>
<feature type="transmembrane region" description="Helical" evidence="19">
    <location>
        <begin position="72"/>
        <end position="96"/>
    </location>
</feature>
<sequence>RSSIAHLGHFSAKGTPRAPAPLRPPAGKSPALSGSGEERGHPTLAAMRAGGWERSRDWLYESYYCMSQQHPLIVFLLLIVMGACLALLAVFFALRLDVEDHVAFLITVPTALAIFFAIFILVCIESVFKKLLRLFSVVIWICLVAMGYLFLCFGGTVSPWDQVSFFLFIIFVVYTMLPFNMRDAIIASVLTSSSHTIVLSVCLSATPGAKEHLVWQILANVIIFICGNLAGAYHKHLMELALQQTYQDTCNCIKSRIKLEFEKRQQERLLLSLLPAHIAMEMKAEIIRRLQGPRAGQMENTNNFHNLYVKRHTNVSILYADIVGFTRLASDCSPGELVHMLNELFGKFDQIAKENECMRIKILGDCYYCVSGLPISLPNHAKNCVKMGLDMCEAIKKVRDATGVDINMRVGVHSGNVLCGVIGLQKWQYDVWSHDVTLANHMEAGGVPGRVHISSVTLEHLNGAYKVEEGDGDIRDPYLKQHLVKTYFVINPKGERRSPHLFRPRHTLDGAKMRASVRMTRYLESWGAAKPFAHLHHRDSMTTENGKIITSSLVMFPFSPRTKSQKKRFEEELNERMIQAIDGINAQKQWLKSEDIQRISLLFYNKILEKEYRATALPAFKYYVTCACLIFFCVFIVQILVLPKTSILGISFGAAFLLLAFILFICFAGQLLQCSKKASASLLWLLKSSGIIADRPWPRVSLTVLTTAIILTMAVFNMFFLSDPEETIPPTANSSNTSLSALSNQAAILRAQNLFFLPYFIYSCILGLISCSVFLRVNYELKMLIMMVALVGYNTILLHTHAHVLDDYSQVLFQRPGIWKDLKTMGSVSLFIFFVTLLVLGRQNEYYCRLDFLWKNKFKKEREEIETMENLNRVLLENVLPAHVAEHFLARSLKNEELYHQSYDCVCVMFASIPDFKEFYTESDVNKEGLECLRLLNEIIADFDDLLSKPKFSGVEKIKTIGSTYMAATGLSAVPSQEHAQEPERQYMHIGTMVEFAFALVAKLDAINKHSFNDFKLRVGTWCRGTVQVWGRHGARDGSLQVSGESHAVCLEGKRTGFCGEQVTEETSLILQTLGYTCTCRGIINVKGKGELKTYFVNTEMSRSLSQGNLAS</sequence>
<dbReference type="GO" id="GO:0005886">
    <property type="term" value="C:plasma membrane"/>
    <property type="evidence" value="ECO:0007669"/>
    <property type="project" value="Ensembl"/>
</dbReference>
<keyword evidence="4 19" id="KW-0812">Transmembrane</keyword>
<evidence type="ECO:0000256" key="3">
    <source>
        <dbReference type="ARBA" id="ARBA00004141"/>
    </source>
</evidence>
<keyword evidence="13" id="KW-0325">Glycoprotein</keyword>
<dbReference type="Pfam" id="PF00211">
    <property type="entry name" value="Guanylate_cyc"/>
    <property type="match status" value="2"/>
</dbReference>
<dbReference type="SMART" id="SM00044">
    <property type="entry name" value="CYCc"/>
    <property type="match status" value="2"/>
</dbReference>
<keyword evidence="5 15" id="KW-0479">Metal-binding</keyword>
<dbReference type="InterPro" id="IPR029787">
    <property type="entry name" value="Nucleotide_cyclase"/>
</dbReference>
<evidence type="ECO:0000256" key="1">
    <source>
        <dbReference type="ARBA" id="ARBA00001593"/>
    </source>
</evidence>
<keyword evidence="10 19" id="KW-1133">Transmembrane helix</keyword>
<evidence type="ECO:0000256" key="8">
    <source>
        <dbReference type="ARBA" id="ARBA00022840"/>
    </source>
</evidence>
<evidence type="ECO:0000259" key="20">
    <source>
        <dbReference type="PROSITE" id="PS50125"/>
    </source>
</evidence>
<comment type="cofactor">
    <cofactor evidence="16">
        <name>Mg(2+)</name>
        <dbReference type="ChEBI" id="CHEBI:18420"/>
    </cofactor>
    <cofactor evidence="16">
        <name>Mn(2+)</name>
        <dbReference type="ChEBI" id="CHEBI:29035"/>
    </cofactor>
    <text evidence="16">Binds 2 magnesium ions per subunit. Is also active with manganese (in vitro).</text>
</comment>
<organism evidence="21 22">
    <name type="scientific">Ursus americanus</name>
    <name type="common">American black bear</name>
    <name type="synonym">Euarctos americanus</name>
    <dbReference type="NCBI Taxonomy" id="9643"/>
    <lineage>
        <taxon>Eukaryota</taxon>
        <taxon>Metazoa</taxon>
        <taxon>Chordata</taxon>
        <taxon>Craniata</taxon>
        <taxon>Vertebrata</taxon>
        <taxon>Euteleostomi</taxon>
        <taxon>Mammalia</taxon>
        <taxon>Eutheria</taxon>
        <taxon>Laurasiatheria</taxon>
        <taxon>Carnivora</taxon>
        <taxon>Caniformia</taxon>
        <taxon>Ursidae</taxon>
        <taxon>Ursus</taxon>
    </lineage>
</organism>
<reference evidence="22" key="1">
    <citation type="submission" date="2016-06" db="EMBL/GenBank/DDBJ databases">
        <title>De novo assembly and RNA-Seq shows season-dependent expression and editing in black bear kidneys.</title>
        <authorList>
            <person name="Korstanje R."/>
            <person name="Srivastava A."/>
            <person name="Sarsani V.K."/>
            <person name="Sheehan S.M."/>
            <person name="Seger R.L."/>
            <person name="Barter M.E."/>
            <person name="Lindqvist C."/>
            <person name="Brody L.C."/>
            <person name="Mullikin J.C."/>
        </authorList>
    </citation>
    <scope>NUCLEOTIDE SEQUENCE [LARGE SCALE GENOMIC DNA]</scope>
</reference>
<comment type="cofactor">
    <cofactor evidence="2">
        <name>Mn(2+)</name>
        <dbReference type="ChEBI" id="CHEBI:29035"/>
    </cofactor>
</comment>
<feature type="binding site" evidence="16">
    <location>
        <position position="321"/>
    </location>
    <ligand>
        <name>Mg(2+)</name>
        <dbReference type="ChEBI" id="CHEBI:18420"/>
        <label>1</label>
        <note>catalytic</note>
    </ligand>
</feature>
<reference evidence="21" key="3">
    <citation type="submission" date="2025-09" db="UniProtKB">
        <authorList>
            <consortium name="Ensembl"/>
        </authorList>
    </citation>
    <scope>IDENTIFICATION</scope>
</reference>
<dbReference type="Pfam" id="PF06327">
    <property type="entry name" value="Adcy_cons_dom"/>
    <property type="match status" value="1"/>
</dbReference>
<evidence type="ECO:0000256" key="16">
    <source>
        <dbReference type="PIRSR" id="PIRSR039050-51"/>
    </source>
</evidence>
<dbReference type="CDD" id="cd07302">
    <property type="entry name" value="CHD"/>
    <property type="match status" value="1"/>
</dbReference>
<gene>
    <name evidence="21" type="primary">ADCY2</name>
</gene>
<feature type="domain" description="Guanylate cyclase" evidence="20">
    <location>
        <begin position="316"/>
        <end position="443"/>
    </location>
</feature>
<dbReference type="PROSITE" id="PS00452">
    <property type="entry name" value="GUANYLATE_CYCLASE_1"/>
    <property type="match status" value="1"/>
</dbReference>
<dbReference type="InterPro" id="IPR009398">
    <property type="entry name" value="Adcy_conserved_dom"/>
</dbReference>
<dbReference type="GO" id="GO:0005737">
    <property type="term" value="C:cytoplasm"/>
    <property type="evidence" value="ECO:0007669"/>
    <property type="project" value="Ensembl"/>
</dbReference>
<feature type="transmembrane region" description="Helical" evidence="19">
    <location>
        <begin position="157"/>
        <end position="177"/>
    </location>
</feature>
<evidence type="ECO:0000256" key="6">
    <source>
        <dbReference type="ARBA" id="ARBA00022737"/>
    </source>
</evidence>
<name>A0A452QSI2_URSAM</name>
<evidence type="ECO:0000256" key="11">
    <source>
        <dbReference type="ARBA" id="ARBA00022998"/>
    </source>
</evidence>
<dbReference type="GO" id="GO:0007189">
    <property type="term" value="P:adenylate cyclase-activating G protein-coupled receptor signaling pathway"/>
    <property type="evidence" value="ECO:0007669"/>
    <property type="project" value="TreeGrafter"/>
</dbReference>
<keyword evidence="12 15" id="KW-0472">Membrane</keyword>
<dbReference type="InterPro" id="IPR032628">
    <property type="entry name" value="AC_N"/>
</dbReference>
<dbReference type="Pfam" id="PF16214">
    <property type="entry name" value="AC_N"/>
    <property type="match status" value="1"/>
</dbReference>
<dbReference type="InterPro" id="IPR001054">
    <property type="entry name" value="A/G_cyclase"/>
</dbReference>
<feature type="transmembrane region" description="Helical" evidence="19">
    <location>
        <begin position="184"/>
        <end position="207"/>
    </location>
</feature>
<feature type="transmembrane region" description="Helical" evidence="19">
    <location>
        <begin position="759"/>
        <end position="777"/>
    </location>
</feature>
<keyword evidence="8 15" id="KW-0067">ATP-binding</keyword>
<dbReference type="FunFam" id="3.30.70.1230:FF:000101">
    <property type="entry name" value="Adenylate cyclase"/>
    <property type="match status" value="1"/>
</dbReference>
<comment type="function">
    <text evidence="15">Catalyzes the formation of the signaling molecule cAMP in response to G-protein signaling.</text>
</comment>
<dbReference type="EC" id="4.6.1.1" evidence="15"/>
<dbReference type="GO" id="GO:0007193">
    <property type="term" value="P:adenylate cyclase-inhibiting G protein-coupled receptor signaling pathway"/>
    <property type="evidence" value="ECO:0007669"/>
    <property type="project" value="TreeGrafter"/>
</dbReference>
<dbReference type="GO" id="GO:0035556">
    <property type="term" value="P:intracellular signal transduction"/>
    <property type="evidence" value="ECO:0007669"/>
    <property type="project" value="InterPro"/>
</dbReference>
<dbReference type="FunFam" id="3.30.70.1230:FF:000010">
    <property type="entry name" value="Adenylate cyclase 2"/>
    <property type="match status" value="1"/>
</dbReference>
<evidence type="ECO:0000256" key="7">
    <source>
        <dbReference type="ARBA" id="ARBA00022741"/>
    </source>
</evidence>
<protein>
    <recommendedName>
        <fullName evidence="15">Adenylate cyclase type 2</fullName>
        <ecNumber evidence="15">4.6.1.1</ecNumber>
    </recommendedName>
</protein>
<evidence type="ECO:0000256" key="10">
    <source>
        <dbReference type="ARBA" id="ARBA00022989"/>
    </source>
</evidence>
<comment type="catalytic activity">
    <reaction evidence="1 15">
        <text>ATP = 3',5'-cyclic AMP + diphosphate</text>
        <dbReference type="Rhea" id="RHEA:15389"/>
        <dbReference type="ChEBI" id="CHEBI:30616"/>
        <dbReference type="ChEBI" id="CHEBI:33019"/>
        <dbReference type="ChEBI" id="CHEBI:58165"/>
        <dbReference type="EC" id="4.6.1.1"/>
    </reaction>
</comment>
<dbReference type="PROSITE" id="PS50125">
    <property type="entry name" value="GUANYLATE_CYCLASE_2"/>
    <property type="match status" value="2"/>
</dbReference>
<evidence type="ECO:0000256" key="19">
    <source>
        <dbReference type="SAM" id="Phobius"/>
    </source>
</evidence>
<comment type="similarity">
    <text evidence="15 17">Belongs to the adenylyl cyclase class-4/guanylyl cyclase family.</text>
</comment>
<dbReference type="PIRSF" id="PIRSF039050">
    <property type="entry name" value="Ade_cyc"/>
    <property type="match status" value="1"/>
</dbReference>
<comment type="subcellular location">
    <subcellularLocation>
        <location evidence="3">Membrane</location>
        <topology evidence="3">Multi-pass membrane protein</topology>
    </subcellularLocation>
</comment>
<evidence type="ECO:0000256" key="13">
    <source>
        <dbReference type="ARBA" id="ARBA00023180"/>
    </source>
</evidence>
<proteinExistence type="inferred from homology"/>
<dbReference type="GeneTree" id="ENSGT00940000156424"/>
<dbReference type="Ensembl" id="ENSUAMT00000009639.1">
    <property type="protein sequence ID" value="ENSUAMP00000008551.1"/>
    <property type="gene ID" value="ENSUAMG00000007056.1"/>
</dbReference>
<evidence type="ECO:0000256" key="15">
    <source>
        <dbReference type="PIRNR" id="PIRNR039050"/>
    </source>
</evidence>
<keyword evidence="7 15" id="KW-0547">Nucleotide-binding</keyword>
<dbReference type="InterPro" id="IPR030672">
    <property type="entry name" value="Adcy"/>
</dbReference>
<evidence type="ECO:0000313" key="22">
    <source>
        <dbReference type="Proteomes" id="UP000291022"/>
    </source>
</evidence>
<dbReference type="Proteomes" id="UP000291022">
    <property type="component" value="Unassembled WGS sequence"/>
</dbReference>
<feature type="region of interest" description="Disordered" evidence="18">
    <location>
        <begin position="11"/>
        <end position="42"/>
    </location>
</feature>
<accession>A0A452QSI2</accession>
<keyword evidence="22" id="KW-1185">Reference proteome</keyword>
<feature type="binding site" evidence="16">
    <location>
        <position position="322"/>
    </location>
    <ligand>
        <name>Mg(2+)</name>
        <dbReference type="ChEBI" id="CHEBI:18420"/>
        <label>2</label>
        <note>catalytic</note>
    </ligand>
</feature>
<feature type="transmembrane region" description="Helical" evidence="19">
    <location>
        <begin position="620"/>
        <end position="641"/>
    </location>
</feature>
<feature type="transmembrane region" description="Helical" evidence="19">
    <location>
        <begin position="102"/>
        <end position="124"/>
    </location>
</feature>
<evidence type="ECO:0000256" key="17">
    <source>
        <dbReference type="RuleBase" id="RU000405"/>
    </source>
</evidence>
<feature type="binding site" evidence="16">
    <location>
        <position position="365"/>
    </location>
    <ligand>
        <name>Mg(2+)</name>
        <dbReference type="ChEBI" id="CHEBI:18420"/>
        <label>1</label>
        <note>catalytic</note>
    </ligand>
</feature>
<evidence type="ECO:0000256" key="18">
    <source>
        <dbReference type="SAM" id="MobiDB-lite"/>
    </source>
</evidence>
<evidence type="ECO:0000313" key="21">
    <source>
        <dbReference type="Ensembl" id="ENSUAMP00000008551.1"/>
    </source>
</evidence>
<evidence type="ECO:0000256" key="12">
    <source>
        <dbReference type="ARBA" id="ARBA00023136"/>
    </source>
</evidence>
<dbReference type="GO" id="GO:0004016">
    <property type="term" value="F:adenylate cyclase activity"/>
    <property type="evidence" value="ECO:0007669"/>
    <property type="project" value="UniProtKB-EC"/>
</dbReference>
<dbReference type="GO" id="GO:0005524">
    <property type="term" value="F:ATP binding"/>
    <property type="evidence" value="ECO:0007669"/>
    <property type="project" value="UniProtKB-UniRule"/>
</dbReference>
<evidence type="ECO:0000256" key="5">
    <source>
        <dbReference type="ARBA" id="ARBA00022723"/>
    </source>
</evidence>
<evidence type="ECO:0000256" key="9">
    <source>
        <dbReference type="ARBA" id="ARBA00022842"/>
    </source>
</evidence>
<keyword evidence="14 15" id="KW-0456">Lyase</keyword>
<dbReference type="STRING" id="9643.ENSUAMP00000008551"/>
<keyword evidence="11 15" id="KW-0115">cAMP biosynthesis</keyword>
<dbReference type="GO" id="GO:0006171">
    <property type="term" value="P:cAMP biosynthetic process"/>
    <property type="evidence" value="ECO:0007669"/>
    <property type="project" value="UniProtKB-KW"/>
</dbReference>
<evidence type="ECO:0000256" key="4">
    <source>
        <dbReference type="ARBA" id="ARBA00022692"/>
    </source>
</evidence>
<dbReference type="PANTHER" id="PTHR45627">
    <property type="entry name" value="ADENYLATE CYCLASE TYPE 1"/>
    <property type="match status" value="1"/>
</dbReference>